<dbReference type="eggNOG" id="KOG0254">
    <property type="taxonomic scope" value="Eukaryota"/>
</dbReference>
<dbReference type="OrthoDB" id="4142200at2759"/>
<dbReference type="PANTHER" id="PTHR48022:SF47">
    <property type="entry name" value="MAJOR FACILITATOR SUPERFAMILY (MFS) PROFILE DOMAIN-CONTAINING PROTEIN"/>
    <property type="match status" value="1"/>
</dbReference>
<sequence>MGDKTSPRRFEPRGVAKHIPKDGTNAPQDIQYVDFFDNPHGVRQGAINSALAAGSVFGSIIAGPMSDWIGRRDSIMFACLWWLVGTAIQAGVSGFETLMAGVMAACHFVVGGVLSSRTYVPEGVGGNLNVLIQVTGSKAHTVIAFSYLLIIFHALTLAPVAWVYAAEVWSLVTRASGMVSFFLVDSFRDSTDMLNCVVYRCCRQLAVQLRPRPSRAPWLRQHHMKTVHRIRRPLHRAASQVFFTYPETCGKTLEEVEEMFSKNGPKPWHTKPDHSMLDHPIEEAREKGLHVKDVGIKAETVENVEKTKAAEADV</sequence>
<dbReference type="InterPro" id="IPR050360">
    <property type="entry name" value="MFS_Sugar_Transporters"/>
</dbReference>
<dbReference type="AlphaFoldDB" id="A1D524"/>
<gene>
    <name evidence="7" type="ORF">NFIA_022280</name>
</gene>
<evidence type="ECO:0008006" key="9">
    <source>
        <dbReference type="Google" id="ProtNLM"/>
    </source>
</evidence>
<dbReference type="GeneID" id="4590669"/>
<feature type="transmembrane region" description="Helical" evidence="6">
    <location>
        <begin position="141"/>
        <end position="162"/>
    </location>
</feature>
<dbReference type="Gene3D" id="1.20.1250.20">
    <property type="entry name" value="MFS general substrate transporter like domains"/>
    <property type="match status" value="2"/>
</dbReference>
<evidence type="ECO:0000256" key="2">
    <source>
        <dbReference type="ARBA" id="ARBA00022692"/>
    </source>
</evidence>
<dbReference type="Pfam" id="PF00083">
    <property type="entry name" value="Sugar_tr"/>
    <property type="match status" value="1"/>
</dbReference>
<protein>
    <recommendedName>
        <fullName evidence="9">Major facilitator superfamily (MFS) profile domain-containing protein</fullName>
    </recommendedName>
</protein>
<evidence type="ECO:0000256" key="3">
    <source>
        <dbReference type="ARBA" id="ARBA00022989"/>
    </source>
</evidence>
<dbReference type="SUPFAM" id="SSF103473">
    <property type="entry name" value="MFS general substrate transporter"/>
    <property type="match status" value="1"/>
</dbReference>
<keyword evidence="8" id="KW-1185">Reference proteome</keyword>
<evidence type="ECO:0000313" key="8">
    <source>
        <dbReference type="Proteomes" id="UP000006702"/>
    </source>
</evidence>
<dbReference type="HOGENOM" id="CLU_885938_0_0_1"/>
<dbReference type="PANTHER" id="PTHR48022">
    <property type="entry name" value="PLASTIDIC GLUCOSE TRANSPORTER 4"/>
    <property type="match status" value="1"/>
</dbReference>
<proteinExistence type="predicted"/>
<name>A1D524_NEOFI</name>
<evidence type="ECO:0000256" key="4">
    <source>
        <dbReference type="ARBA" id="ARBA00023136"/>
    </source>
</evidence>
<dbReference type="KEGG" id="nfi:NFIA_022280"/>
<dbReference type="EMBL" id="DS027688">
    <property type="protein sequence ID" value="EAW23517.1"/>
    <property type="molecule type" value="Genomic_DNA"/>
</dbReference>
<comment type="subcellular location">
    <subcellularLocation>
        <location evidence="1">Membrane</location>
        <topology evidence="1">Multi-pass membrane protein</topology>
    </subcellularLocation>
</comment>
<evidence type="ECO:0000313" key="7">
    <source>
        <dbReference type="EMBL" id="EAW23517.1"/>
    </source>
</evidence>
<reference evidence="8" key="1">
    <citation type="journal article" date="2008" name="PLoS Genet.">
        <title>Genomic islands in the pathogenic filamentous fungus Aspergillus fumigatus.</title>
        <authorList>
            <person name="Fedorova N.D."/>
            <person name="Khaldi N."/>
            <person name="Joardar V.S."/>
            <person name="Maiti R."/>
            <person name="Amedeo P."/>
            <person name="Anderson M.J."/>
            <person name="Crabtree J."/>
            <person name="Silva J.C."/>
            <person name="Badger J.H."/>
            <person name="Albarraq A."/>
            <person name="Angiuoli S."/>
            <person name="Bussey H."/>
            <person name="Bowyer P."/>
            <person name="Cotty P.J."/>
            <person name="Dyer P.S."/>
            <person name="Egan A."/>
            <person name="Galens K."/>
            <person name="Fraser-Liggett C.M."/>
            <person name="Haas B.J."/>
            <person name="Inman J.M."/>
            <person name="Kent R."/>
            <person name="Lemieux S."/>
            <person name="Malavazi I."/>
            <person name="Orvis J."/>
            <person name="Roemer T."/>
            <person name="Ronning C.M."/>
            <person name="Sundaram J.P."/>
            <person name="Sutton G."/>
            <person name="Turner G."/>
            <person name="Venter J.C."/>
            <person name="White O.R."/>
            <person name="Whitty B.R."/>
            <person name="Youngman P."/>
            <person name="Wolfe K.H."/>
            <person name="Goldman G.H."/>
            <person name="Wortman J.R."/>
            <person name="Jiang B."/>
            <person name="Denning D.W."/>
            <person name="Nierman W.C."/>
        </authorList>
    </citation>
    <scope>NUCLEOTIDE SEQUENCE [LARGE SCALE GENOMIC DNA]</scope>
    <source>
        <strain evidence="8">ATCC 1020 / DSM 3700 / CBS 544.65 / FGSC A1164 / JCM 1740 / NRRL 181 / WB 181</strain>
    </source>
</reference>
<dbReference type="GO" id="GO:0016020">
    <property type="term" value="C:membrane"/>
    <property type="evidence" value="ECO:0007669"/>
    <property type="project" value="UniProtKB-SubCell"/>
</dbReference>
<organism evidence="7 8">
    <name type="scientific">Neosartorya fischeri (strain ATCC 1020 / DSM 3700 / CBS 544.65 / FGSC A1164 / JCM 1740 / NRRL 181 / WB 181)</name>
    <name type="common">Aspergillus fischerianus</name>
    <dbReference type="NCBI Taxonomy" id="331117"/>
    <lineage>
        <taxon>Eukaryota</taxon>
        <taxon>Fungi</taxon>
        <taxon>Dikarya</taxon>
        <taxon>Ascomycota</taxon>
        <taxon>Pezizomycotina</taxon>
        <taxon>Eurotiomycetes</taxon>
        <taxon>Eurotiomycetidae</taxon>
        <taxon>Eurotiales</taxon>
        <taxon>Aspergillaceae</taxon>
        <taxon>Aspergillus</taxon>
        <taxon>Aspergillus subgen. Fumigati</taxon>
    </lineage>
</organism>
<dbReference type="VEuPathDB" id="FungiDB:NFIA_022280"/>
<dbReference type="GO" id="GO:0005351">
    <property type="term" value="F:carbohydrate:proton symporter activity"/>
    <property type="evidence" value="ECO:0007669"/>
    <property type="project" value="TreeGrafter"/>
</dbReference>
<feature type="region of interest" description="Disordered" evidence="5">
    <location>
        <begin position="1"/>
        <end position="25"/>
    </location>
</feature>
<keyword evidence="2 6" id="KW-0812">Transmembrane</keyword>
<feature type="compositionally biased region" description="Basic and acidic residues" evidence="5">
    <location>
        <begin position="1"/>
        <end position="14"/>
    </location>
</feature>
<dbReference type="Proteomes" id="UP000006702">
    <property type="component" value="Unassembled WGS sequence"/>
</dbReference>
<evidence type="ECO:0000256" key="5">
    <source>
        <dbReference type="SAM" id="MobiDB-lite"/>
    </source>
</evidence>
<keyword evidence="4 6" id="KW-0472">Membrane</keyword>
<evidence type="ECO:0000256" key="6">
    <source>
        <dbReference type="SAM" id="Phobius"/>
    </source>
</evidence>
<feature type="transmembrane region" description="Helical" evidence="6">
    <location>
        <begin position="75"/>
        <end position="92"/>
    </location>
</feature>
<accession>A1D524</accession>
<dbReference type="InterPro" id="IPR036259">
    <property type="entry name" value="MFS_trans_sf"/>
</dbReference>
<dbReference type="RefSeq" id="XP_001265414.1">
    <property type="nucleotide sequence ID" value="XM_001265413.1"/>
</dbReference>
<keyword evidence="3 6" id="KW-1133">Transmembrane helix</keyword>
<dbReference type="InterPro" id="IPR005828">
    <property type="entry name" value="MFS_sugar_transport-like"/>
</dbReference>
<evidence type="ECO:0000256" key="1">
    <source>
        <dbReference type="ARBA" id="ARBA00004141"/>
    </source>
</evidence>